<keyword evidence="14" id="KW-0969">Cilium</keyword>
<dbReference type="PRINTS" id="PR01009">
    <property type="entry name" value="FLGMRINGFLIF"/>
</dbReference>
<evidence type="ECO:0000259" key="12">
    <source>
        <dbReference type="Pfam" id="PF01514"/>
    </source>
</evidence>
<evidence type="ECO:0000256" key="5">
    <source>
        <dbReference type="ARBA" id="ARBA00022692"/>
    </source>
</evidence>
<name>A0A1G7LJ88_9ACTN</name>
<reference evidence="15" key="1">
    <citation type="submission" date="2016-10" db="EMBL/GenBank/DDBJ databases">
        <authorList>
            <person name="Varghese N."/>
            <person name="Submissions S."/>
        </authorList>
    </citation>
    <scope>NUCLEOTIDE SEQUENCE [LARGE SCALE GENOMIC DNA]</scope>
    <source>
        <strain evidence="15">DSM 44526</strain>
    </source>
</reference>
<proteinExistence type="inferred from homology"/>
<feature type="transmembrane region" description="Helical" evidence="11">
    <location>
        <begin position="421"/>
        <end position="443"/>
    </location>
</feature>
<evidence type="ECO:0000313" key="15">
    <source>
        <dbReference type="Proteomes" id="UP000198863"/>
    </source>
</evidence>
<evidence type="ECO:0000256" key="11">
    <source>
        <dbReference type="SAM" id="Phobius"/>
    </source>
</evidence>
<feature type="domain" description="Flagellar M-ring N-terminal" evidence="12">
    <location>
        <begin position="46"/>
        <end position="221"/>
    </location>
</feature>
<dbReference type="Pfam" id="PF01514">
    <property type="entry name" value="YscJ_FliF"/>
    <property type="match status" value="1"/>
</dbReference>
<feature type="transmembrane region" description="Helical" evidence="11">
    <location>
        <begin position="25"/>
        <end position="45"/>
    </location>
</feature>
<evidence type="ECO:0000256" key="6">
    <source>
        <dbReference type="ARBA" id="ARBA00022989"/>
    </source>
</evidence>
<dbReference type="Gene3D" id="3.30.300.30">
    <property type="match status" value="1"/>
</dbReference>
<evidence type="ECO:0000256" key="1">
    <source>
        <dbReference type="ARBA" id="ARBA00004117"/>
    </source>
</evidence>
<dbReference type="InterPro" id="IPR043427">
    <property type="entry name" value="YscJ/FliF"/>
</dbReference>
<evidence type="ECO:0000256" key="4">
    <source>
        <dbReference type="ARBA" id="ARBA00022475"/>
    </source>
</evidence>
<dbReference type="GO" id="GO:0071973">
    <property type="term" value="P:bacterial-type flagellum-dependent cell motility"/>
    <property type="evidence" value="ECO:0007669"/>
    <property type="project" value="InterPro"/>
</dbReference>
<gene>
    <name evidence="14" type="ORF">SAMN05660324_0282</name>
</gene>
<feature type="domain" description="Flagellar M-ring C-terminal" evidence="13">
    <location>
        <begin position="251"/>
        <end position="397"/>
    </location>
</feature>
<comment type="function">
    <text evidence="9">The M ring may be actively involved in energy transduction.</text>
</comment>
<evidence type="ECO:0000256" key="10">
    <source>
        <dbReference type="SAM" id="MobiDB-lite"/>
    </source>
</evidence>
<dbReference type="PIRSF" id="PIRSF004862">
    <property type="entry name" value="FliF"/>
    <property type="match status" value="1"/>
</dbReference>
<dbReference type="InterPro" id="IPR045851">
    <property type="entry name" value="AMP-bd_C_sf"/>
</dbReference>
<accession>A0A1G7LJ88</accession>
<evidence type="ECO:0000259" key="13">
    <source>
        <dbReference type="Pfam" id="PF08345"/>
    </source>
</evidence>
<evidence type="ECO:0000256" key="8">
    <source>
        <dbReference type="ARBA" id="ARBA00023143"/>
    </source>
</evidence>
<evidence type="ECO:0000256" key="9">
    <source>
        <dbReference type="PIRNR" id="PIRNR004862"/>
    </source>
</evidence>
<dbReference type="RefSeq" id="WP_091057065.1">
    <property type="nucleotide sequence ID" value="NZ_FNCF01000001.1"/>
</dbReference>
<dbReference type="InterPro" id="IPR006182">
    <property type="entry name" value="FliF_N_dom"/>
</dbReference>
<evidence type="ECO:0000256" key="2">
    <source>
        <dbReference type="ARBA" id="ARBA00004651"/>
    </source>
</evidence>
<keyword evidence="14" id="KW-0966">Cell projection</keyword>
<dbReference type="InterPro" id="IPR000067">
    <property type="entry name" value="FlgMring_FliF"/>
</dbReference>
<evidence type="ECO:0000256" key="7">
    <source>
        <dbReference type="ARBA" id="ARBA00023136"/>
    </source>
</evidence>
<feature type="compositionally biased region" description="Low complexity" evidence="10">
    <location>
        <begin position="291"/>
        <end position="300"/>
    </location>
</feature>
<dbReference type="Pfam" id="PF08345">
    <property type="entry name" value="YscJ_FliF_C"/>
    <property type="match status" value="1"/>
</dbReference>
<dbReference type="PANTHER" id="PTHR30046:SF0">
    <property type="entry name" value="FLAGELLAR M-RING PROTEIN"/>
    <property type="match status" value="1"/>
</dbReference>
<protein>
    <recommendedName>
        <fullName evidence="9">Flagellar M-ring protein</fullName>
    </recommendedName>
</protein>
<dbReference type="OrthoDB" id="9807026at2"/>
<dbReference type="InterPro" id="IPR013556">
    <property type="entry name" value="Flag_M-ring_C"/>
</dbReference>
<dbReference type="AlphaFoldDB" id="A0A1G7LJ88"/>
<dbReference type="GO" id="GO:0005886">
    <property type="term" value="C:plasma membrane"/>
    <property type="evidence" value="ECO:0007669"/>
    <property type="project" value="UniProtKB-SubCell"/>
</dbReference>
<feature type="compositionally biased region" description="Gly residues" evidence="10">
    <location>
        <begin position="313"/>
        <end position="323"/>
    </location>
</feature>
<dbReference type="EMBL" id="FNCF01000001">
    <property type="protein sequence ID" value="SDF49424.1"/>
    <property type="molecule type" value="Genomic_DNA"/>
</dbReference>
<keyword evidence="6 11" id="KW-1133">Transmembrane helix</keyword>
<keyword evidence="15" id="KW-1185">Reference proteome</keyword>
<keyword evidence="4" id="KW-1003">Cell membrane</keyword>
<comment type="similarity">
    <text evidence="3 9">Belongs to the FliF family.</text>
</comment>
<keyword evidence="7 11" id="KW-0472">Membrane</keyword>
<dbReference type="GO" id="GO:0003774">
    <property type="term" value="F:cytoskeletal motor activity"/>
    <property type="evidence" value="ECO:0007669"/>
    <property type="project" value="InterPro"/>
</dbReference>
<comment type="subcellular location">
    <subcellularLocation>
        <location evidence="1 9">Bacterial flagellum basal body</location>
    </subcellularLocation>
    <subcellularLocation>
        <location evidence="2">Cell membrane</location>
        <topology evidence="2">Multi-pass membrane protein</topology>
    </subcellularLocation>
</comment>
<dbReference type="Proteomes" id="UP000198863">
    <property type="component" value="Unassembled WGS sequence"/>
</dbReference>
<keyword evidence="8 9" id="KW-0975">Bacterial flagellum</keyword>
<evidence type="ECO:0000313" key="14">
    <source>
        <dbReference type="EMBL" id="SDF49424.1"/>
    </source>
</evidence>
<keyword evidence="14" id="KW-0282">Flagellum</keyword>
<dbReference type="NCBIfam" id="TIGR00206">
    <property type="entry name" value="fliF"/>
    <property type="match status" value="1"/>
</dbReference>
<dbReference type="GO" id="GO:0009431">
    <property type="term" value="C:bacterial-type flagellum basal body, MS ring"/>
    <property type="evidence" value="ECO:0007669"/>
    <property type="project" value="InterPro"/>
</dbReference>
<evidence type="ECO:0000256" key="3">
    <source>
        <dbReference type="ARBA" id="ARBA00007971"/>
    </source>
</evidence>
<organism evidence="14 15">
    <name type="scientific">Klenkia brasiliensis</name>
    <dbReference type="NCBI Taxonomy" id="333142"/>
    <lineage>
        <taxon>Bacteria</taxon>
        <taxon>Bacillati</taxon>
        <taxon>Actinomycetota</taxon>
        <taxon>Actinomycetes</taxon>
        <taxon>Geodermatophilales</taxon>
        <taxon>Geodermatophilaceae</taxon>
        <taxon>Klenkia</taxon>
    </lineage>
</organism>
<keyword evidence="5 11" id="KW-0812">Transmembrane</keyword>
<dbReference type="PANTHER" id="PTHR30046">
    <property type="entry name" value="FLAGELLAR M-RING PROTEIN"/>
    <property type="match status" value="1"/>
</dbReference>
<sequence length="523" mass="54298">MPAVLAGPLDRVRTTLATMTFQQKAIAAVLVLGLALGSFFFVRWVTTPTYEPLFSNLSASDASAIRDELDTEGVSYQLQGTDTILVPKDQVYSLRLSMAGKGLTPQAGSDSGYALLDQQGITTSEFEQQTTYQRALEGELNNTLESMNGVKTAAVHIAMPKEEVFVTDTSNPTASVLLDLTPGTDLSGEQVQSIINLVAGSVSGMKPADVTVTDTDGQLLSAAGGVGGSSSQSDATSTFQNTLQANAQNLLDRVLGPGNSIVTVAATMNFDQSQSTATTYSYPTQIPATSEATTSETYTGSGSGVSGVLGTDGTTGGTTGGDGNYDKNSTTVNNPINTTVTNTVSTPGQVERLTVAVALNTAGGSTVPNGTIQDLVSQAVSLDPARGDAITVSSMAFSTAAADAAQAGIAAADAAAASEQMWSMVKTGAIVGGLLLVLLLVWLKNRKKKGDLDEDYEELDGDYDDLDALQVASTRDAGLHSRTAAAVEAMERQRLRGEITNMIESQPDAVASTLRGWLAESRT</sequence>
<feature type="region of interest" description="Disordered" evidence="10">
    <location>
        <begin position="291"/>
        <end position="343"/>
    </location>
</feature>
<feature type="compositionally biased region" description="Low complexity" evidence="10">
    <location>
        <begin position="328"/>
        <end position="343"/>
    </location>
</feature>